<dbReference type="PANTHER" id="PTHR47962">
    <property type="entry name" value="ATP-DEPENDENT HELICASE LHR-RELATED-RELATED"/>
    <property type="match status" value="1"/>
</dbReference>
<keyword evidence="2" id="KW-0227">DNA damage</keyword>
<keyword evidence="3" id="KW-0378">Hydrolase</keyword>
<dbReference type="RefSeq" id="WP_395416561.1">
    <property type="nucleotide sequence ID" value="NZ_JBIPKE010000013.1"/>
</dbReference>
<dbReference type="CDD" id="cd18796">
    <property type="entry name" value="SF2_C_LHR"/>
    <property type="match status" value="1"/>
</dbReference>
<feature type="domain" description="Helicase C-terminal" evidence="11">
    <location>
        <begin position="249"/>
        <end position="401"/>
    </location>
</feature>
<dbReference type="InterPro" id="IPR045628">
    <property type="entry name" value="Lhr_WH_dom"/>
</dbReference>
<dbReference type="SMART" id="SM00487">
    <property type="entry name" value="DEXDc"/>
    <property type="match status" value="1"/>
</dbReference>
<evidence type="ECO:0000256" key="5">
    <source>
        <dbReference type="ARBA" id="ARBA00022840"/>
    </source>
</evidence>
<sequence>MKDELEPARAWFKSRGWEPFDFQKETWQAYLSGHSGLLNAPTGSGKTYALWIPCVLEFLRDHDPSEVTPELRILWVTPLRALAKDIQRAMQAVCDEMDIRWTVGLRTGDTTTTERQRQKKIAPQALVITPESIHVLLSQSDYPNFFKGVKAIIVDEWHEILGTKRGVATELAISRLKHITESKLKVWAISATIGNLPQAKRVILGEDAYKEGVVIKSRLEKKVEVESVLPDEVEKFPWTGHLGTKLLPKILPIILKSKTTLLFTNTRSQTELWYQAILKFAPELSGIIAMHHGSMDHDIRGWVEDALHAEKLKLVVCTSSLDLGVDFRPVDTVIQIGGPKGVSRFFQRAGRSGHQPGATSKIYFVPTHSLELIEGAALREAIAEGMFESRNPLQKSLDVLVQYLVTLAVSGGFRPLQILEEVRQTYSYRLLTAEEWSWCLDFITTGGKTLGQYDEFARVYNDDGVYKIINKKAATRHKLSIGTIVGDPALKVKFITGGHIGTIEESFVSRLNVGDTFWFSGRNLEFVRIKDLTVLVRKSNKKSGLTPQWMGGRLPLSSMLAFKIREKLDGAIGGDYSSVEMQTIRPILDLQSRWSMIPSSKQLLIEKTKTRFGHHIFIFPFEGMFVHEVLAGVIAMRISRIRPISFSISMNDYGFEMLSDQEVPIEEALELDLFSEENLIPDIYESINMTEMAQRKFRDVATIAGLIFQGYPGKNIKSRHLQASSGILFKVFEEYDQGNLLVRQSMEEVMTLQLEHSRLFEAVRRINQQTIVLKETIKPTPFAFPILVDMFRRQKLTSEQLADRIRKMQIQLERAAAK</sequence>
<evidence type="ECO:0000256" key="6">
    <source>
        <dbReference type="ARBA" id="ARBA00023125"/>
    </source>
</evidence>
<keyword evidence="1" id="KW-0547">Nucleotide-binding</keyword>
<gene>
    <name evidence="12" type="ORF">ACHKAR_05840</name>
</gene>
<dbReference type="Pfam" id="PF19306">
    <property type="entry name" value="WHD_Lhr"/>
    <property type="match status" value="1"/>
</dbReference>
<feature type="domain" description="Helicase ATP-binding" evidence="10">
    <location>
        <begin position="27"/>
        <end position="211"/>
    </location>
</feature>
<keyword evidence="6" id="KW-0238">DNA-binding</keyword>
<evidence type="ECO:0000259" key="10">
    <source>
        <dbReference type="PROSITE" id="PS51192"/>
    </source>
</evidence>
<keyword evidence="5" id="KW-0067">ATP-binding</keyword>
<keyword evidence="4" id="KW-0347">Helicase</keyword>
<dbReference type="PROSITE" id="PS51194">
    <property type="entry name" value="HELICASE_CTER"/>
    <property type="match status" value="1"/>
</dbReference>
<dbReference type="EMBL" id="JBIPKE010000013">
    <property type="protein sequence ID" value="MFH6982948.1"/>
    <property type="molecule type" value="Genomic_DNA"/>
</dbReference>
<reference evidence="12 13" key="1">
    <citation type="journal article" date="2013" name="Int. J. Syst. Evol. Microbiol.">
        <title>Marinoscillum luteum sp. nov., isolated from marine sediment.</title>
        <authorList>
            <person name="Cha I.T."/>
            <person name="Park S.J."/>
            <person name="Kim S.J."/>
            <person name="Kim J.G."/>
            <person name="Jung M.Y."/>
            <person name="Shin K.S."/>
            <person name="Kwon K.K."/>
            <person name="Yang S.H."/>
            <person name="Seo Y.S."/>
            <person name="Rhee S.K."/>
        </authorList>
    </citation>
    <scope>NUCLEOTIDE SEQUENCE [LARGE SCALE GENOMIC DNA]</scope>
    <source>
        <strain evidence="12 13">KCTC 23939</strain>
    </source>
</reference>
<dbReference type="Proteomes" id="UP001610063">
    <property type="component" value="Unassembled WGS sequence"/>
</dbReference>
<dbReference type="InterPro" id="IPR027417">
    <property type="entry name" value="P-loop_NTPase"/>
</dbReference>
<dbReference type="InterPro" id="IPR017170">
    <property type="entry name" value="Lhr-like"/>
</dbReference>
<keyword evidence="13" id="KW-1185">Reference proteome</keyword>
<keyword evidence="12" id="KW-0436">Ligase</keyword>
<dbReference type="InterPro" id="IPR011545">
    <property type="entry name" value="DEAD/DEAH_box_helicase_dom"/>
</dbReference>
<dbReference type="PIRSF" id="PIRSF037307">
    <property type="entry name" value="Lhr-like_helic_prd"/>
    <property type="match status" value="1"/>
</dbReference>
<dbReference type="NCBIfam" id="TIGR04121">
    <property type="entry name" value="DEXH_lig_assoc"/>
    <property type="match status" value="1"/>
</dbReference>
<evidence type="ECO:0000256" key="7">
    <source>
        <dbReference type="ARBA" id="ARBA00023204"/>
    </source>
</evidence>
<evidence type="ECO:0000256" key="1">
    <source>
        <dbReference type="ARBA" id="ARBA00022741"/>
    </source>
</evidence>
<comment type="similarity">
    <text evidence="9">Belongs to the Lhr helicase family. Lhr-Core subfamily.</text>
</comment>
<organism evidence="12 13">
    <name type="scientific">Marinoscillum luteum</name>
    <dbReference type="NCBI Taxonomy" id="861051"/>
    <lineage>
        <taxon>Bacteria</taxon>
        <taxon>Pseudomonadati</taxon>
        <taxon>Bacteroidota</taxon>
        <taxon>Cytophagia</taxon>
        <taxon>Cytophagales</taxon>
        <taxon>Reichenbachiellaceae</taxon>
        <taxon>Marinoscillum</taxon>
    </lineage>
</organism>
<dbReference type="InterPro" id="IPR014001">
    <property type="entry name" value="Helicase_ATP-bd"/>
</dbReference>
<evidence type="ECO:0000313" key="13">
    <source>
        <dbReference type="Proteomes" id="UP001610063"/>
    </source>
</evidence>
<dbReference type="SUPFAM" id="SSF52540">
    <property type="entry name" value="P-loop containing nucleoside triphosphate hydrolases"/>
    <property type="match status" value="1"/>
</dbReference>
<comment type="caution">
    <text evidence="12">The sequence shown here is derived from an EMBL/GenBank/DDBJ whole genome shotgun (WGS) entry which is preliminary data.</text>
</comment>
<dbReference type="InterPro" id="IPR026362">
    <property type="entry name" value="DEXH_lig_assoc"/>
</dbReference>
<dbReference type="PROSITE" id="PS51192">
    <property type="entry name" value="HELICASE_ATP_BIND_1"/>
    <property type="match status" value="1"/>
</dbReference>
<dbReference type="InterPro" id="IPR001650">
    <property type="entry name" value="Helicase_C-like"/>
</dbReference>
<name>A0ABW7N5S9_9BACT</name>
<dbReference type="SMART" id="SM00490">
    <property type="entry name" value="HELICc"/>
    <property type="match status" value="1"/>
</dbReference>
<evidence type="ECO:0000259" key="11">
    <source>
        <dbReference type="PROSITE" id="PS51194"/>
    </source>
</evidence>
<protein>
    <submittedName>
        <fullName evidence="12">Ligase-associated DNA damage response DEXH box helicase</fullName>
    </submittedName>
</protein>
<evidence type="ECO:0000256" key="8">
    <source>
        <dbReference type="ARBA" id="ARBA00023235"/>
    </source>
</evidence>
<evidence type="ECO:0000256" key="2">
    <source>
        <dbReference type="ARBA" id="ARBA00022763"/>
    </source>
</evidence>
<dbReference type="InterPro" id="IPR013701">
    <property type="entry name" value="Lhr-like_DEAD/DEAH_assoc"/>
</dbReference>
<evidence type="ECO:0000256" key="9">
    <source>
        <dbReference type="ARBA" id="ARBA00093467"/>
    </source>
</evidence>
<proteinExistence type="inferred from homology"/>
<dbReference type="Gene3D" id="3.40.50.300">
    <property type="entry name" value="P-loop containing nucleotide triphosphate hydrolases"/>
    <property type="match status" value="2"/>
</dbReference>
<dbReference type="InterPro" id="IPR052511">
    <property type="entry name" value="ATP-dep_Helicase"/>
</dbReference>
<dbReference type="PANTHER" id="PTHR47962:SF3">
    <property type="entry name" value="LARGE ATP-DEPENDENT HELICASE-RELATED PROTEIN"/>
    <property type="match status" value="1"/>
</dbReference>
<evidence type="ECO:0000256" key="3">
    <source>
        <dbReference type="ARBA" id="ARBA00022801"/>
    </source>
</evidence>
<dbReference type="Pfam" id="PF00270">
    <property type="entry name" value="DEAD"/>
    <property type="match status" value="1"/>
</dbReference>
<dbReference type="Pfam" id="PF08494">
    <property type="entry name" value="DEAD_assoc"/>
    <property type="match status" value="1"/>
</dbReference>
<dbReference type="Pfam" id="PF00271">
    <property type="entry name" value="Helicase_C"/>
    <property type="match status" value="1"/>
</dbReference>
<keyword evidence="8" id="KW-0413">Isomerase</keyword>
<evidence type="ECO:0000313" key="12">
    <source>
        <dbReference type="EMBL" id="MFH6982948.1"/>
    </source>
</evidence>
<accession>A0ABW7N5S9</accession>
<dbReference type="GO" id="GO:0016874">
    <property type="term" value="F:ligase activity"/>
    <property type="evidence" value="ECO:0007669"/>
    <property type="project" value="UniProtKB-KW"/>
</dbReference>
<keyword evidence="7" id="KW-0234">DNA repair</keyword>
<evidence type="ECO:0000256" key="4">
    <source>
        <dbReference type="ARBA" id="ARBA00022806"/>
    </source>
</evidence>